<dbReference type="AlphaFoldDB" id="A0A8J2L0D9"/>
<evidence type="ECO:0000313" key="3">
    <source>
        <dbReference type="Proteomes" id="UP000708208"/>
    </source>
</evidence>
<keyword evidence="1" id="KW-0472">Membrane</keyword>
<keyword evidence="1" id="KW-1133">Transmembrane helix</keyword>
<dbReference type="EMBL" id="CAJVCH010529425">
    <property type="protein sequence ID" value="CAG7823417.1"/>
    <property type="molecule type" value="Genomic_DNA"/>
</dbReference>
<gene>
    <name evidence="2" type="ORF">AFUS01_LOCUS33635</name>
</gene>
<keyword evidence="1" id="KW-0812">Transmembrane</keyword>
<sequence>MTGWLFASVVLSNAYKGILTSDLTAYKPVKGLETFADLGDADLILQPNQDCFQYFSRLHKHPETFIKQFQRLRGVNVLKNDSALQREGRTAGFRMSKAGESYTKKALTVSQKLLYPVMENTIENIVLSCDKIAYLDFQSKIRKLKIPTAMRHFLVKHPLVLGKEKLFASDIGVSITSDGGAFEFLRIVYESGIFRWVEDRINALQESRLELKYWMNVPRGAQQLRFSSNFSQTLFSIYNFLSCICLGIFVTEMLVFRIYLI</sequence>
<reference evidence="2" key="1">
    <citation type="submission" date="2021-06" db="EMBL/GenBank/DDBJ databases">
        <authorList>
            <person name="Hodson N. C."/>
            <person name="Mongue J. A."/>
            <person name="Jaron S. K."/>
        </authorList>
    </citation>
    <scope>NUCLEOTIDE SEQUENCE</scope>
</reference>
<feature type="transmembrane region" description="Helical" evidence="1">
    <location>
        <begin position="237"/>
        <end position="260"/>
    </location>
</feature>
<proteinExistence type="predicted"/>
<protein>
    <submittedName>
        <fullName evidence="2">Uncharacterized protein</fullName>
    </submittedName>
</protein>
<keyword evidence="3" id="KW-1185">Reference proteome</keyword>
<evidence type="ECO:0000313" key="2">
    <source>
        <dbReference type="EMBL" id="CAG7823417.1"/>
    </source>
</evidence>
<organism evidence="2 3">
    <name type="scientific">Allacma fusca</name>
    <dbReference type="NCBI Taxonomy" id="39272"/>
    <lineage>
        <taxon>Eukaryota</taxon>
        <taxon>Metazoa</taxon>
        <taxon>Ecdysozoa</taxon>
        <taxon>Arthropoda</taxon>
        <taxon>Hexapoda</taxon>
        <taxon>Collembola</taxon>
        <taxon>Symphypleona</taxon>
        <taxon>Sminthuridae</taxon>
        <taxon>Allacma</taxon>
    </lineage>
</organism>
<dbReference type="Proteomes" id="UP000708208">
    <property type="component" value="Unassembled WGS sequence"/>
</dbReference>
<name>A0A8J2L0D9_9HEXA</name>
<comment type="caution">
    <text evidence="2">The sequence shown here is derived from an EMBL/GenBank/DDBJ whole genome shotgun (WGS) entry which is preliminary data.</text>
</comment>
<dbReference type="OrthoDB" id="8299140at2759"/>
<evidence type="ECO:0000256" key="1">
    <source>
        <dbReference type="SAM" id="Phobius"/>
    </source>
</evidence>
<accession>A0A8J2L0D9</accession>